<evidence type="ECO:0000313" key="3">
    <source>
        <dbReference type="Proteomes" id="UP000299102"/>
    </source>
</evidence>
<protein>
    <submittedName>
        <fullName evidence="2">Uncharacterized protein</fullName>
    </submittedName>
</protein>
<dbReference type="EMBL" id="BGZK01005670">
    <property type="protein sequence ID" value="GBP15003.1"/>
    <property type="molecule type" value="Genomic_DNA"/>
</dbReference>
<sequence>MSSLSKCSTTKLYSSFTQPPQQQHCLYSGNIYRPLFIFFVLIGLLNPFLATHALDAITAPPPPLAAALAAPGGSSILEQFSPNCSAVAHIFQSRGIDPAEIPQKPSNGK</sequence>
<organism evidence="2 3">
    <name type="scientific">Eumeta variegata</name>
    <name type="common">Bagworm moth</name>
    <name type="synonym">Eumeta japonica</name>
    <dbReference type="NCBI Taxonomy" id="151549"/>
    <lineage>
        <taxon>Eukaryota</taxon>
        <taxon>Metazoa</taxon>
        <taxon>Ecdysozoa</taxon>
        <taxon>Arthropoda</taxon>
        <taxon>Hexapoda</taxon>
        <taxon>Insecta</taxon>
        <taxon>Pterygota</taxon>
        <taxon>Neoptera</taxon>
        <taxon>Endopterygota</taxon>
        <taxon>Lepidoptera</taxon>
        <taxon>Glossata</taxon>
        <taxon>Ditrysia</taxon>
        <taxon>Tineoidea</taxon>
        <taxon>Psychidae</taxon>
        <taxon>Oiketicinae</taxon>
        <taxon>Eumeta</taxon>
    </lineage>
</organism>
<keyword evidence="1" id="KW-0472">Membrane</keyword>
<feature type="transmembrane region" description="Helical" evidence="1">
    <location>
        <begin position="31"/>
        <end position="49"/>
    </location>
</feature>
<evidence type="ECO:0000256" key="1">
    <source>
        <dbReference type="SAM" id="Phobius"/>
    </source>
</evidence>
<proteinExistence type="predicted"/>
<evidence type="ECO:0000313" key="2">
    <source>
        <dbReference type="EMBL" id="GBP15003.1"/>
    </source>
</evidence>
<accession>A0A4C1TKH4</accession>
<keyword evidence="1" id="KW-0812">Transmembrane</keyword>
<dbReference type="OrthoDB" id="8069698at2759"/>
<comment type="caution">
    <text evidence="2">The sequence shown here is derived from an EMBL/GenBank/DDBJ whole genome shotgun (WGS) entry which is preliminary data.</text>
</comment>
<dbReference type="Proteomes" id="UP000299102">
    <property type="component" value="Unassembled WGS sequence"/>
</dbReference>
<dbReference type="AlphaFoldDB" id="A0A4C1TKH4"/>
<reference evidence="2 3" key="1">
    <citation type="journal article" date="2019" name="Commun. Biol.">
        <title>The bagworm genome reveals a unique fibroin gene that provides high tensile strength.</title>
        <authorList>
            <person name="Kono N."/>
            <person name="Nakamura H."/>
            <person name="Ohtoshi R."/>
            <person name="Tomita M."/>
            <person name="Numata K."/>
            <person name="Arakawa K."/>
        </authorList>
    </citation>
    <scope>NUCLEOTIDE SEQUENCE [LARGE SCALE GENOMIC DNA]</scope>
</reference>
<gene>
    <name evidence="2" type="ORF">EVAR_72493_1</name>
</gene>
<keyword evidence="1" id="KW-1133">Transmembrane helix</keyword>
<keyword evidence="3" id="KW-1185">Reference proteome</keyword>
<name>A0A4C1TKH4_EUMVA</name>
<dbReference type="STRING" id="151549.A0A4C1TKH4"/>